<dbReference type="AlphaFoldDB" id="A0A179BN87"/>
<gene>
    <name evidence="3" type="ORF">A4H96_01210</name>
</gene>
<accession>A0A179BN87</accession>
<organism evidence="3 4">
    <name type="scientific">Acidithiobacillus ferrooxidans</name>
    <name type="common">Thiobacillus ferrooxidans</name>
    <dbReference type="NCBI Taxonomy" id="920"/>
    <lineage>
        <taxon>Bacteria</taxon>
        <taxon>Pseudomonadati</taxon>
        <taxon>Pseudomonadota</taxon>
        <taxon>Acidithiobacillia</taxon>
        <taxon>Acidithiobacillales</taxon>
        <taxon>Acidithiobacillaceae</taxon>
        <taxon>Acidithiobacillus</taxon>
    </lineage>
</organism>
<protein>
    <recommendedName>
        <fullName evidence="5">DUF3150 domain-containing protein</fullName>
    </recommendedName>
</protein>
<reference evidence="3 4" key="1">
    <citation type="submission" date="2016-04" db="EMBL/GenBank/DDBJ databases">
        <title>Acidithiobacillus ferrooxidans genome sequencing and assembly.</title>
        <authorList>
            <person name="Zhou Z."/>
        </authorList>
    </citation>
    <scope>NUCLEOTIDE SEQUENCE [LARGE SCALE GENOMIC DNA]</scope>
    <source>
        <strain evidence="3 4">BY0502</strain>
    </source>
</reference>
<evidence type="ECO:0000256" key="1">
    <source>
        <dbReference type="SAM" id="Coils"/>
    </source>
</evidence>
<dbReference type="EMBL" id="LVXZ01000013">
    <property type="protein sequence ID" value="OAP93206.1"/>
    <property type="molecule type" value="Genomic_DNA"/>
</dbReference>
<sequence length="300" mass="33104">METNLVFVRPVIHAISGRKKLAAEDLVEMYGSVPPKELASLGSKKVIDPERIKFFTSARSTAERICSRSGVALSDFYGIPRHKLRGVMEQLAALKTQIEQKRDELAADLEDAIDTWVEKNPGAYADVIRSGAPTKEYVEKRIRMDVYSFIAQAVDTKGQVNQFDVEMGRLDEQLLFEVAERASGVFKTSFKGGRAPSRKALAPLVEISEKLESLCFLREGFDELAHYIAEKVNRFRTGGNRMSEEQVSDLASLFLVLSSPDKTASLAATLHDGNGQQSVPIQATHKPQGDAATSLEDALK</sequence>
<keyword evidence="4" id="KW-1185">Reference proteome</keyword>
<dbReference type="Proteomes" id="UP000078302">
    <property type="component" value="Unassembled WGS sequence"/>
</dbReference>
<dbReference type="RefSeq" id="WP_064217894.1">
    <property type="nucleotide sequence ID" value="NZ_LVXZ01000013.1"/>
</dbReference>
<keyword evidence="1" id="KW-0175">Coiled coil</keyword>
<evidence type="ECO:0000256" key="2">
    <source>
        <dbReference type="SAM" id="MobiDB-lite"/>
    </source>
</evidence>
<feature type="coiled-coil region" evidence="1">
    <location>
        <begin position="84"/>
        <end position="115"/>
    </location>
</feature>
<dbReference type="OrthoDB" id="8900573at2"/>
<dbReference type="Pfam" id="PF11348">
    <property type="entry name" value="DUF3150"/>
    <property type="match status" value="1"/>
</dbReference>
<dbReference type="InterPro" id="IPR021496">
    <property type="entry name" value="DUF3150"/>
</dbReference>
<name>A0A179BN87_ACIFR</name>
<evidence type="ECO:0008006" key="5">
    <source>
        <dbReference type="Google" id="ProtNLM"/>
    </source>
</evidence>
<proteinExistence type="predicted"/>
<feature type="region of interest" description="Disordered" evidence="2">
    <location>
        <begin position="273"/>
        <end position="300"/>
    </location>
</feature>
<comment type="caution">
    <text evidence="3">The sequence shown here is derived from an EMBL/GenBank/DDBJ whole genome shotgun (WGS) entry which is preliminary data.</text>
</comment>
<evidence type="ECO:0000313" key="4">
    <source>
        <dbReference type="Proteomes" id="UP000078302"/>
    </source>
</evidence>
<evidence type="ECO:0000313" key="3">
    <source>
        <dbReference type="EMBL" id="OAP93206.1"/>
    </source>
</evidence>